<name>A0A0D1XEH1_9PEZI</name>
<keyword evidence="2" id="KW-0813">Transport</keyword>
<dbReference type="GO" id="GO:0005886">
    <property type="term" value="C:plasma membrane"/>
    <property type="evidence" value="ECO:0007669"/>
    <property type="project" value="TreeGrafter"/>
</dbReference>
<dbReference type="GO" id="GO:0022857">
    <property type="term" value="F:transmembrane transporter activity"/>
    <property type="evidence" value="ECO:0007669"/>
    <property type="project" value="InterPro"/>
</dbReference>
<feature type="transmembrane region" description="Helical" evidence="6">
    <location>
        <begin position="264"/>
        <end position="282"/>
    </location>
</feature>
<feature type="transmembrane region" description="Helical" evidence="6">
    <location>
        <begin position="153"/>
        <end position="173"/>
    </location>
</feature>
<organism evidence="8 9">
    <name type="scientific">Verruconis gallopava</name>
    <dbReference type="NCBI Taxonomy" id="253628"/>
    <lineage>
        <taxon>Eukaryota</taxon>
        <taxon>Fungi</taxon>
        <taxon>Dikarya</taxon>
        <taxon>Ascomycota</taxon>
        <taxon>Pezizomycotina</taxon>
        <taxon>Dothideomycetes</taxon>
        <taxon>Pleosporomycetidae</taxon>
        <taxon>Venturiales</taxon>
        <taxon>Sympoventuriaceae</taxon>
        <taxon>Verruconis</taxon>
    </lineage>
</organism>
<dbReference type="VEuPathDB" id="FungiDB:PV09_07929"/>
<dbReference type="EMBL" id="KN847562">
    <property type="protein sequence ID" value="KIW00576.1"/>
    <property type="molecule type" value="Genomic_DNA"/>
</dbReference>
<dbReference type="SUPFAM" id="SSF103473">
    <property type="entry name" value="MFS general substrate transporter"/>
    <property type="match status" value="1"/>
</dbReference>
<dbReference type="Gene3D" id="1.20.1250.20">
    <property type="entry name" value="MFS general substrate transporter like domains"/>
    <property type="match status" value="2"/>
</dbReference>
<comment type="subcellular location">
    <subcellularLocation>
        <location evidence="1">Membrane</location>
        <topology evidence="1">Multi-pass membrane protein</topology>
    </subcellularLocation>
</comment>
<dbReference type="PANTHER" id="PTHR23501">
    <property type="entry name" value="MAJOR FACILITATOR SUPERFAMILY"/>
    <property type="match status" value="1"/>
</dbReference>
<evidence type="ECO:0000256" key="6">
    <source>
        <dbReference type="SAM" id="Phobius"/>
    </source>
</evidence>
<feature type="transmembrane region" description="Helical" evidence="6">
    <location>
        <begin position="33"/>
        <end position="51"/>
    </location>
</feature>
<evidence type="ECO:0000256" key="5">
    <source>
        <dbReference type="ARBA" id="ARBA00023136"/>
    </source>
</evidence>
<dbReference type="InterPro" id="IPR036259">
    <property type="entry name" value="MFS_trans_sf"/>
</dbReference>
<dbReference type="AlphaFoldDB" id="A0A0D1XEH1"/>
<evidence type="ECO:0000256" key="4">
    <source>
        <dbReference type="ARBA" id="ARBA00022989"/>
    </source>
</evidence>
<dbReference type="PANTHER" id="PTHR23501:SF109">
    <property type="entry name" value="MAJOR FACILITATOR SUPERFAMILY (MFS) PROFILE DOMAIN-CONTAINING PROTEIN-RELATED"/>
    <property type="match status" value="1"/>
</dbReference>
<proteinExistence type="predicted"/>
<dbReference type="Proteomes" id="UP000053259">
    <property type="component" value="Unassembled WGS sequence"/>
</dbReference>
<keyword evidence="5 6" id="KW-0472">Membrane</keyword>
<keyword evidence="4 6" id="KW-1133">Transmembrane helix</keyword>
<protein>
    <recommendedName>
        <fullName evidence="7">Major facilitator superfamily (MFS) profile domain-containing protein</fullName>
    </recommendedName>
</protein>
<dbReference type="Pfam" id="PF06609">
    <property type="entry name" value="TRI12"/>
    <property type="match status" value="1"/>
</dbReference>
<keyword evidence="9" id="KW-1185">Reference proteome</keyword>
<feature type="transmembrane region" description="Helical" evidence="6">
    <location>
        <begin position="227"/>
        <end position="244"/>
    </location>
</feature>
<dbReference type="OrthoDB" id="4161376at2759"/>
<evidence type="ECO:0000256" key="2">
    <source>
        <dbReference type="ARBA" id="ARBA00022448"/>
    </source>
</evidence>
<dbReference type="GeneID" id="27315902"/>
<dbReference type="PROSITE" id="PS50850">
    <property type="entry name" value="MFS"/>
    <property type="match status" value="1"/>
</dbReference>
<feature type="transmembrane region" description="Helical" evidence="6">
    <location>
        <begin position="122"/>
        <end position="141"/>
    </location>
</feature>
<reference evidence="8 9" key="1">
    <citation type="submission" date="2015-01" db="EMBL/GenBank/DDBJ databases">
        <title>The Genome Sequence of Ochroconis gallopava CBS43764.</title>
        <authorList>
            <consortium name="The Broad Institute Genomics Platform"/>
            <person name="Cuomo C."/>
            <person name="de Hoog S."/>
            <person name="Gorbushina A."/>
            <person name="Stielow B."/>
            <person name="Teixiera M."/>
            <person name="Abouelleil A."/>
            <person name="Chapman S.B."/>
            <person name="Priest M."/>
            <person name="Young S.K."/>
            <person name="Wortman J."/>
            <person name="Nusbaum C."/>
            <person name="Birren B."/>
        </authorList>
    </citation>
    <scope>NUCLEOTIDE SEQUENCE [LARGE SCALE GENOMIC DNA]</scope>
    <source>
        <strain evidence="8 9">CBS 43764</strain>
    </source>
</reference>
<feature type="transmembrane region" description="Helical" evidence="6">
    <location>
        <begin position="486"/>
        <end position="504"/>
    </location>
</feature>
<dbReference type="InParanoid" id="A0A0D1XEH1"/>
<feature type="transmembrane region" description="Helical" evidence="6">
    <location>
        <begin position="194"/>
        <end position="215"/>
    </location>
</feature>
<gene>
    <name evidence="8" type="ORF">PV09_07929</name>
</gene>
<dbReference type="InterPro" id="IPR020846">
    <property type="entry name" value="MFS_dom"/>
</dbReference>
<dbReference type="RefSeq" id="XP_016210445.1">
    <property type="nucleotide sequence ID" value="XM_016361763.1"/>
</dbReference>
<dbReference type="HOGENOM" id="CLU_000960_25_2_1"/>
<dbReference type="InterPro" id="IPR010573">
    <property type="entry name" value="MFS_Str1/Tri12-like"/>
</dbReference>
<evidence type="ECO:0000256" key="1">
    <source>
        <dbReference type="ARBA" id="ARBA00004141"/>
    </source>
</evidence>
<keyword evidence="3 6" id="KW-0812">Transmembrane</keyword>
<evidence type="ECO:0000313" key="9">
    <source>
        <dbReference type="Proteomes" id="UP000053259"/>
    </source>
</evidence>
<feature type="transmembrane region" description="Helical" evidence="6">
    <location>
        <begin position="88"/>
        <end position="110"/>
    </location>
</feature>
<feature type="transmembrane region" description="Helical" evidence="6">
    <location>
        <begin position="302"/>
        <end position="324"/>
    </location>
</feature>
<evidence type="ECO:0000313" key="8">
    <source>
        <dbReference type="EMBL" id="KIW00576.1"/>
    </source>
</evidence>
<accession>A0A0D1XEH1</accession>
<feature type="transmembrane region" description="Helical" evidence="6">
    <location>
        <begin position="63"/>
        <end position="82"/>
    </location>
</feature>
<sequence>MAIGLGYWAGNAGFAYAAPLLSTINADLGPDPNVQWVALVHPVGLTVGMTIIGRLGDLFGRRWFFICGAFMAMAGTLISALAVNVDMLIGGAMIKALAASTQLSCYYALAELMPAKYRYANVAILNVFQIPGSIFAPAISASITRSAGTWRSVFYLLTAVNTASMLCYFFFYHPPTFHQKHGMREKRITFIKQFDYAGTFLYAVGVVFFLLGMSWGGGKYPWRSPEVISFITIGGVSLIVFVLWECLAPLKEALVPLNLFKNRYWVVSSTLSGISAGVYYAGAIIWPPLVTAFYANGSVMKGAYLACLGGAGIILGGVVGGILAKPLGHQKLQATFTAGAGGALLACLAIKSPDHMALTCCLFFFASFLIGYLADISLTNALLSLKDQREIGAAGGAATSVRTLVAAICQVVYSVVLANKKAQYVPAHVIPAVTSAGLPKSSIKPLLSALSTGSSAAWKAVPGLTPSIQRVAIKANLMGLTQSYQVVWLTTIAFSVIGVMLGLLSPNTEKLLTNKVAARLDNAKIRADDTPDTKV</sequence>
<feature type="domain" description="Major facilitator superfamily (MFS) profile" evidence="7">
    <location>
        <begin position="1"/>
        <end position="510"/>
    </location>
</feature>
<evidence type="ECO:0000259" key="7">
    <source>
        <dbReference type="PROSITE" id="PS50850"/>
    </source>
</evidence>
<evidence type="ECO:0000256" key="3">
    <source>
        <dbReference type="ARBA" id="ARBA00022692"/>
    </source>
</evidence>
<feature type="transmembrane region" description="Helical" evidence="6">
    <location>
        <begin position="356"/>
        <end position="374"/>
    </location>
</feature>